<dbReference type="Proteomes" id="UP000270924">
    <property type="component" value="Unassembled WGS sequence"/>
</dbReference>
<gene>
    <name evidence="1" type="ORF">WBA_LOCUS5457</name>
</gene>
<sequence length="54" mass="5818">MYFPPTILTIASHIAAAHMTLEGKVAAVALRIRTNRDVQSAPPVLVWTLSVTST</sequence>
<proteinExistence type="predicted"/>
<keyword evidence="2" id="KW-1185">Reference proteome</keyword>
<evidence type="ECO:0000313" key="2">
    <source>
        <dbReference type="Proteomes" id="UP000270924"/>
    </source>
</evidence>
<protein>
    <submittedName>
        <fullName evidence="1">Uncharacterized protein</fullName>
    </submittedName>
</protein>
<dbReference type="InParanoid" id="A0A3P7DQ33"/>
<accession>A0A3P7DQ33</accession>
<organism evidence="1 2">
    <name type="scientific">Wuchereria bancrofti</name>
    <dbReference type="NCBI Taxonomy" id="6293"/>
    <lineage>
        <taxon>Eukaryota</taxon>
        <taxon>Metazoa</taxon>
        <taxon>Ecdysozoa</taxon>
        <taxon>Nematoda</taxon>
        <taxon>Chromadorea</taxon>
        <taxon>Rhabditida</taxon>
        <taxon>Spirurina</taxon>
        <taxon>Spiruromorpha</taxon>
        <taxon>Filarioidea</taxon>
        <taxon>Onchocercidae</taxon>
        <taxon>Wuchereria</taxon>
    </lineage>
</organism>
<reference evidence="1 2" key="1">
    <citation type="submission" date="2018-11" db="EMBL/GenBank/DDBJ databases">
        <authorList>
            <consortium name="Pathogen Informatics"/>
        </authorList>
    </citation>
    <scope>NUCLEOTIDE SEQUENCE [LARGE SCALE GENOMIC DNA]</scope>
</reference>
<name>A0A3P7DQ33_WUCBA</name>
<dbReference type="AlphaFoldDB" id="A0A3P7DQ33"/>
<dbReference type="EMBL" id="UYWW01002710">
    <property type="protein sequence ID" value="VDM12071.1"/>
    <property type="molecule type" value="Genomic_DNA"/>
</dbReference>
<evidence type="ECO:0000313" key="1">
    <source>
        <dbReference type="EMBL" id="VDM12071.1"/>
    </source>
</evidence>
<feature type="non-terminal residue" evidence="1">
    <location>
        <position position="54"/>
    </location>
</feature>